<dbReference type="RefSeq" id="WP_045087945.1">
    <property type="nucleotide sequence ID" value="NZ_LN824141.1"/>
</dbReference>
<evidence type="ECO:0000313" key="5">
    <source>
        <dbReference type="Proteomes" id="UP000032809"/>
    </source>
</evidence>
<keyword evidence="1 4" id="KW-0560">Oxidoreductase</keyword>
<dbReference type="Pfam" id="PF00107">
    <property type="entry name" value="ADH_zinc_N"/>
    <property type="match status" value="1"/>
</dbReference>
<dbReference type="SUPFAM" id="SSF50129">
    <property type="entry name" value="GroES-like"/>
    <property type="match status" value="1"/>
</dbReference>
<feature type="domain" description="Alcohol dehydrogenase-like C-terminal" evidence="2">
    <location>
        <begin position="188"/>
        <end position="284"/>
    </location>
</feature>
<dbReference type="PANTHER" id="PTHR43401">
    <property type="entry name" value="L-THREONINE 3-DEHYDROGENASE"/>
    <property type="match status" value="1"/>
</dbReference>
<proteinExistence type="predicted"/>
<dbReference type="PANTHER" id="PTHR43401:SF2">
    <property type="entry name" value="L-THREONINE 3-DEHYDROGENASE"/>
    <property type="match status" value="1"/>
</dbReference>
<dbReference type="InterPro" id="IPR011032">
    <property type="entry name" value="GroES-like_sf"/>
</dbReference>
<dbReference type="InterPro" id="IPR013149">
    <property type="entry name" value="ADH-like_C"/>
</dbReference>
<dbReference type="GO" id="GO:0008743">
    <property type="term" value="F:L-threonine 3-dehydrogenase activity"/>
    <property type="evidence" value="ECO:0007669"/>
    <property type="project" value="UniProtKB-EC"/>
</dbReference>
<dbReference type="Gene3D" id="3.40.50.720">
    <property type="entry name" value="NAD(P)-binding Rossmann-like Domain"/>
    <property type="match status" value="1"/>
</dbReference>
<reference evidence="5" key="1">
    <citation type="submission" date="2014-11" db="EMBL/GenBank/DDBJ databases">
        <authorList>
            <person name="Wibberg D."/>
        </authorList>
    </citation>
    <scope>NUCLEOTIDE SEQUENCE [LARGE SCALE GENOMIC DNA]</scope>
    <source>
        <strain evidence="5">L3</strain>
    </source>
</reference>
<feature type="domain" description="Alcohol dehydrogenase-like N-terminal" evidence="3">
    <location>
        <begin position="24"/>
        <end position="127"/>
    </location>
</feature>
<evidence type="ECO:0000256" key="1">
    <source>
        <dbReference type="ARBA" id="ARBA00023002"/>
    </source>
</evidence>
<protein>
    <submittedName>
        <fullName evidence="4">L-threonine dehydrogenase</fullName>
        <ecNumber evidence="4">1.1.1.103</ecNumber>
    </submittedName>
</protein>
<dbReference type="InterPro" id="IPR050129">
    <property type="entry name" value="Zn_alcohol_dh"/>
</dbReference>
<evidence type="ECO:0000313" key="4">
    <source>
        <dbReference type="EMBL" id="CEP78517.1"/>
    </source>
</evidence>
<dbReference type="InterPro" id="IPR013154">
    <property type="entry name" value="ADH-like_N"/>
</dbReference>
<gene>
    <name evidence="4" type="primary">tdh1</name>
    <name evidence="4" type="ORF">DTL3_1216</name>
</gene>
<dbReference type="OrthoDB" id="9769198at2"/>
<evidence type="ECO:0000259" key="2">
    <source>
        <dbReference type="Pfam" id="PF00107"/>
    </source>
</evidence>
<accession>A0A0C7NRM4</accession>
<organism evidence="4 5">
    <name type="scientific">Defluviitoga tunisiensis</name>
    <dbReference type="NCBI Taxonomy" id="1006576"/>
    <lineage>
        <taxon>Bacteria</taxon>
        <taxon>Thermotogati</taxon>
        <taxon>Thermotogota</taxon>
        <taxon>Thermotogae</taxon>
        <taxon>Petrotogales</taxon>
        <taxon>Petrotogaceae</taxon>
        <taxon>Defluviitoga</taxon>
    </lineage>
</organism>
<sequence length="325" mass="36188">MKALYITEPHHIELIEKDDPEIRENESLLKILGCGVCGTDLKIYKGETLATYPIIPGHEIVGEIINSSKYEKGTKVTVDPNKPCGYCKYCREGKPHLCDDLKAVGVNRNGGFAELLSVPNDLIYPLNENIDVKSALFAEPLSCIIHGIDLSNFSFTDDIAIIGGGAIGLIFAMLFNKFSVGIKLIFEISQDKITYIEKEFGFDIVHPQEYKKFKEFDLVIECSGSISGLELAYTLVKKGGKIIVFGVTPKGLTTTELEPFQIYSEEITLTGSYINPFTMQKAVKIINSKEFPFHKLLTDQASLQDINEYISGNKHPFLKAAYINK</sequence>
<evidence type="ECO:0000259" key="3">
    <source>
        <dbReference type="Pfam" id="PF08240"/>
    </source>
</evidence>
<dbReference type="Gene3D" id="3.90.180.10">
    <property type="entry name" value="Medium-chain alcohol dehydrogenases, catalytic domain"/>
    <property type="match status" value="1"/>
</dbReference>
<dbReference type="AlphaFoldDB" id="A0A0C7NRM4"/>
<dbReference type="EC" id="1.1.1.103" evidence="4"/>
<dbReference type="SUPFAM" id="SSF51735">
    <property type="entry name" value="NAD(P)-binding Rossmann-fold domains"/>
    <property type="match status" value="1"/>
</dbReference>
<dbReference type="Pfam" id="PF08240">
    <property type="entry name" value="ADH_N"/>
    <property type="match status" value="1"/>
</dbReference>
<dbReference type="InterPro" id="IPR036291">
    <property type="entry name" value="NAD(P)-bd_dom_sf"/>
</dbReference>
<keyword evidence="5" id="KW-1185">Reference proteome</keyword>
<dbReference type="KEGG" id="dtn:DTL3_1216"/>
<dbReference type="Proteomes" id="UP000032809">
    <property type="component" value="Chromosome I"/>
</dbReference>
<dbReference type="STRING" id="1006576.DTL3_1216"/>
<dbReference type="EMBL" id="LN824141">
    <property type="protein sequence ID" value="CEP78517.1"/>
    <property type="molecule type" value="Genomic_DNA"/>
</dbReference>
<name>A0A0C7NRM4_DEFTU</name>
<dbReference type="HOGENOM" id="CLU_026673_11_0_0"/>